<reference evidence="2 3" key="1">
    <citation type="journal article" date="2015" name="Nature">
        <title>rRNA introns, odd ribosomes, and small enigmatic genomes across a large radiation of phyla.</title>
        <authorList>
            <person name="Brown C.T."/>
            <person name="Hug L.A."/>
            <person name="Thomas B.C."/>
            <person name="Sharon I."/>
            <person name="Castelle C.J."/>
            <person name="Singh A."/>
            <person name="Wilkins M.J."/>
            <person name="Williams K.H."/>
            <person name="Banfield J.F."/>
        </authorList>
    </citation>
    <scope>NUCLEOTIDE SEQUENCE [LARGE SCALE GENOMIC DNA]</scope>
</reference>
<dbReference type="Proteomes" id="UP000034371">
    <property type="component" value="Unassembled WGS sequence"/>
</dbReference>
<protein>
    <submittedName>
        <fullName evidence="2">Uncharacterized protein</fullName>
    </submittedName>
</protein>
<gene>
    <name evidence="2" type="ORF">UU78_C0018G0014</name>
</gene>
<organism evidence="2 3">
    <name type="scientific">Candidatus Roizmanbacteria bacterium GW2011_GWC2_41_7</name>
    <dbReference type="NCBI Taxonomy" id="1618487"/>
    <lineage>
        <taxon>Bacteria</taxon>
        <taxon>Candidatus Roizmaniibacteriota</taxon>
    </lineage>
</organism>
<evidence type="ECO:0000256" key="1">
    <source>
        <dbReference type="SAM" id="Coils"/>
    </source>
</evidence>
<keyword evidence="1" id="KW-0175">Coiled coil</keyword>
<evidence type="ECO:0000313" key="3">
    <source>
        <dbReference type="Proteomes" id="UP000034371"/>
    </source>
</evidence>
<dbReference type="EMBL" id="LCBY01000018">
    <property type="protein sequence ID" value="KKS22342.1"/>
    <property type="molecule type" value="Genomic_DNA"/>
</dbReference>
<name>A0A0G0XD72_9BACT</name>
<proteinExistence type="predicted"/>
<feature type="coiled-coil region" evidence="1">
    <location>
        <begin position="122"/>
        <end position="156"/>
    </location>
</feature>
<dbReference type="AlphaFoldDB" id="A0A0G0XD72"/>
<evidence type="ECO:0000313" key="2">
    <source>
        <dbReference type="EMBL" id="KKS22342.1"/>
    </source>
</evidence>
<accession>A0A0G0XD72</accession>
<sequence length="807" mass="94683">MIQYDTIIGMSKEHFGGTDPAKIVIPREYLWASDEHGPLKDIEVRVTPLTDPWLLSRERTSEEISRAVEDRLASIQASLEDQEDNYIKRQYGIEGQASGNMTRFLAYVELVDEYRVGSDSAYRKSEQISEEYAAEKEQLRERYKNKRTTYNNQINRLWRTEYNQRTIDAAHQQQQARAQLDAIYQYAVLDIFSRSDIFGNEREDWDNDQLIFHLPSLIQKTQHRLSAVSDQPDRTLFHDRDPVTYFLHGLTEYLDRTTNISLFEAYSYKRGSDAITTFEDSRVLRTMLQYAHETGDLRDLGRAYFNFLSQRAHQISARHLTDTYPNLQLIYDILVTAAAQGRLGLAEDTMQMFDSDFNETCHSPHTTVEIKKLLKQYAMFLTESFDKIQEYPNPEQLLEYIGRRKLSDTFRIASGFMFMRRTAREMPDSPLSKSKNLAHLLDKGVPTFEQEIRRGADKFQKENITYFLAVLGRMFGPISSTDDEISLPFVMFDIDPRLSNTPEGFGSQVSKALDKVFGPEKKLPTDSKRQTDYLNDRYNQLVVNQADVKDPRLFNDLMTDYTTFFWEKNASQEHMEQIEAQNNILWNEILDNSKWFVSPRGDRFRMENDNELEQRNIRFLTFRIDRNRPREHRVDFYIYGMEGPVTLWLDTQRQLLIDMNPQTSSSARRLLTLDYRVQPEFVNLLLKRLFAITSGQYGEEGEKEYEGDDFESDEEIVRRAFYRKLSSTGRRVIHMQSAGARGHAQEILEVYGIDIYAEIRRRRRIGILLPHEFLTFVRESVPDRDLRNMLPNELLFDPIKIKIPSSR</sequence>
<comment type="caution">
    <text evidence="2">The sequence shown here is derived from an EMBL/GenBank/DDBJ whole genome shotgun (WGS) entry which is preliminary data.</text>
</comment>